<evidence type="ECO:0000256" key="3">
    <source>
        <dbReference type="ARBA" id="ARBA00023004"/>
    </source>
</evidence>
<keyword evidence="8" id="KW-1185">Reference proteome</keyword>
<evidence type="ECO:0000313" key="7">
    <source>
        <dbReference type="EMBL" id="KAK1585866.1"/>
    </source>
</evidence>
<organism evidence="7 8">
    <name type="scientific">Colletotrichum navitas</name>
    <dbReference type="NCBI Taxonomy" id="681940"/>
    <lineage>
        <taxon>Eukaryota</taxon>
        <taxon>Fungi</taxon>
        <taxon>Dikarya</taxon>
        <taxon>Ascomycota</taxon>
        <taxon>Pezizomycotina</taxon>
        <taxon>Sordariomycetes</taxon>
        <taxon>Hypocreomycetidae</taxon>
        <taxon>Glomerellales</taxon>
        <taxon>Glomerellaceae</taxon>
        <taxon>Colletotrichum</taxon>
        <taxon>Colletotrichum graminicola species complex</taxon>
    </lineage>
</organism>
<dbReference type="InterPro" id="IPR026992">
    <property type="entry name" value="DIOX_N"/>
</dbReference>
<dbReference type="Pfam" id="PF14226">
    <property type="entry name" value="DIOX_N"/>
    <property type="match status" value="1"/>
</dbReference>
<dbReference type="SUPFAM" id="SSF51197">
    <property type="entry name" value="Clavaminate synthase-like"/>
    <property type="match status" value="1"/>
</dbReference>
<dbReference type="InterPro" id="IPR005123">
    <property type="entry name" value="Oxoglu/Fe-dep_dioxygenase_dom"/>
</dbReference>
<keyword evidence="2 4" id="KW-0479">Metal-binding</keyword>
<evidence type="ECO:0000256" key="2">
    <source>
        <dbReference type="ARBA" id="ARBA00022723"/>
    </source>
</evidence>
<dbReference type="GO" id="GO:0016491">
    <property type="term" value="F:oxidoreductase activity"/>
    <property type="evidence" value="ECO:0007669"/>
    <property type="project" value="UniProtKB-KW"/>
</dbReference>
<gene>
    <name evidence="7" type="ORF">LY79DRAFT_557462</name>
</gene>
<accession>A0AAD8PWC4</accession>
<name>A0AAD8PWC4_9PEZI</name>
<keyword evidence="4" id="KW-0560">Oxidoreductase</keyword>
<dbReference type="InterPro" id="IPR027443">
    <property type="entry name" value="IPNS-like_sf"/>
</dbReference>
<keyword evidence="3 4" id="KW-0408">Iron</keyword>
<dbReference type="EMBL" id="JAHLJV010000040">
    <property type="protein sequence ID" value="KAK1585866.1"/>
    <property type="molecule type" value="Genomic_DNA"/>
</dbReference>
<dbReference type="GeneID" id="85442336"/>
<dbReference type="Gene3D" id="2.60.120.330">
    <property type="entry name" value="B-lactam Antibiotic, Isopenicillin N Synthase, Chain"/>
    <property type="match status" value="1"/>
</dbReference>
<dbReference type="InterPro" id="IPR050295">
    <property type="entry name" value="Plant_2OG-oxidoreductases"/>
</dbReference>
<dbReference type="Proteomes" id="UP001230504">
    <property type="component" value="Unassembled WGS sequence"/>
</dbReference>
<dbReference type="InterPro" id="IPR044861">
    <property type="entry name" value="IPNS-like_FE2OG_OXY"/>
</dbReference>
<evidence type="ECO:0000259" key="6">
    <source>
        <dbReference type="PROSITE" id="PS51471"/>
    </source>
</evidence>
<dbReference type="GO" id="GO:0046872">
    <property type="term" value="F:metal ion binding"/>
    <property type="evidence" value="ECO:0007669"/>
    <property type="project" value="UniProtKB-KW"/>
</dbReference>
<dbReference type="GO" id="GO:0044283">
    <property type="term" value="P:small molecule biosynthetic process"/>
    <property type="evidence" value="ECO:0007669"/>
    <property type="project" value="UniProtKB-ARBA"/>
</dbReference>
<feature type="region of interest" description="Disordered" evidence="5">
    <location>
        <begin position="1"/>
        <end position="23"/>
    </location>
</feature>
<comment type="caution">
    <text evidence="7">The sequence shown here is derived from an EMBL/GenBank/DDBJ whole genome shotgun (WGS) entry which is preliminary data.</text>
</comment>
<proteinExistence type="inferred from homology"/>
<reference evidence="7" key="1">
    <citation type="submission" date="2021-06" db="EMBL/GenBank/DDBJ databases">
        <title>Comparative genomics, transcriptomics and evolutionary studies reveal genomic signatures of adaptation to plant cell wall in hemibiotrophic fungi.</title>
        <authorList>
            <consortium name="DOE Joint Genome Institute"/>
            <person name="Baroncelli R."/>
            <person name="Diaz J.F."/>
            <person name="Benocci T."/>
            <person name="Peng M."/>
            <person name="Battaglia E."/>
            <person name="Haridas S."/>
            <person name="Andreopoulos W."/>
            <person name="Labutti K."/>
            <person name="Pangilinan J."/>
            <person name="Floch G.L."/>
            <person name="Makela M.R."/>
            <person name="Henrissat B."/>
            <person name="Grigoriev I.V."/>
            <person name="Crouch J.A."/>
            <person name="De Vries R.P."/>
            <person name="Sukno S.A."/>
            <person name="Thon M.R."/>
        </authorList>
    </citation>
    <scope>NUCLEOTIDE SEQUENCE</scope>
    <source>
        <strain evidence="7">CBS 125086</strain>
    </source>
</reference>
<dbReference type="PANTHER" id="PTHR47991">
    <property type="entry name" value="OXOGLUTARATE/IRON-DEPENDENT DIOXYGENASE"/>
    <property type="match status" value="1"/>
</dbReference>
<evidence type="ECO:0000256" key="5">
    <source>
        <dbReference type="SAM" id="MobiDB-lite"/>
    </source>
</evidence>
<evidence type="ECO:0000313" key="8">
    <source>
        <dbReference type="Proteomes" id="UP001230504"/>
    </source>
</evidence>
<feature type="domain" description="Fe2OG dioxygenase" evidence="6">
    <location>
        <begin position="216"/>
        <end position="325"/>
    </location>
</feature>
<evidence type="ECO:0000256" key="4">
    <source>
        <dbReference type="RuleBase" id="RU003682"/>
    </source>
</evidence>
<dbReference type="PROSITE" id="PS51471">
    <property type="entry name" value="FE2OG_OXY"/>
    <property type="match status" value="1"/>
</dbReference>
<evidence type="ECO:0000256" key="1">
    <source>
        <dbReference type="ARBA" id="ARBA00008056"/>
    </source>
</evidence>
<dbReference type="Pfam" id="PF03171">
    <property type="entry name" value="2OG-FeII_Oxy"/>
    <property type="match status" value="1"/>
</dbReference>
<protein>
    <submittedName>
        <fullName evidence="7">2OG-Fe(II) oxygenase</fullName>
    </submittedName>
</protein>
<dbReference type="AlphaFoldDB" id="A0AAD8PWC4"/>
<dbReference type="RefSeq" id="XP_060412849.1">
    <property type="nucleotide sequence ID" value="XM_060558096.1"/>
</dbReference>
<sequence length="407" mass="44227">MRSSGNQLPPPRPRTLSHAPKHQPALADSLAKRSYMRTTTMAPSGVSFTAIPTIDLSLADDPASEAGLLERLRHALVHIGFLYVVKHGVREETVSAVVGALPRLFALPMAAKQEIALENSPHFLGYSGDGAETTAGAVDRREQVEFATELADGWRQGLPLRERLRGPNQWPSAYPSLRPIVEAYISEMTLLGERFLRLVAKALSLPPEAFLPFLSDQHRLKLVRYPALPPHRDTAGGGGGQGVGPHKDSSGWWTFLLQASPPHVGGLQALNGDGAWVDVPALPGSFVVNIGQALEVVTGGVCRATTHRVLSGPLERFSVPFFQGVRRDLTKDEATGSLGGHFSRPEIWGLAAAAAESAEGRGVDSAFLQGKYDTWGESQLRTKIRSHRDVGRKFYPEVFDQYVKDDQ</sequence>
<comment type="similarity">
    <text evidence="1 4">Belongs to the iron/ascorbate-dependent oxidoreductase family.</text>
</comment>